<gene>
    <name evidence="2" type="ORF">HHI36_024180</name>
</gene>
<feature type="non-terminal residue" evidence="2">
    <location>
        <position position="1"/>
    </location>
</feature>
<dbReference type="InterPro" id="IPR005162">
    <property type="entry name" value="Retrotrans_gag_dom"/>
</dbReference>
<sequence>VYWFNEYRSEKLRAIMHVVERMKRFLNSSNLHLWKYSFKKSWQDEIPFQRGSAVTFLQQYERISTANAQDDALKMAYLESFLEGPAVHWLQRFKADSDNLQKTWTDLEEAFTKKYR</sequence>
<comment type="caution">
    <text evidence="2">The sequence shown here is derived from an EMBL/GenBank/DDBJ whole genome shotgun (WGS) entry which is preliminary data.</text>
</comment>
<dbReference type="AlphaFoldDB" id="A0ABD2NYE3"/>
<organism evidence="2 3">
    <name type="scientific">Cryptolaemus montrouzieri</name>
    <dbReference type="NCBI Taxonomy" id="559131"/>
    <lineage>
        <taxon>Eukaryota</taxon>
        <taxon>Metazoa</taxon>
        <taxon>Ecdysozoa</taxon>
        <taxon>Arthropoda</taxon>
        <taxon>Hexapoda</taxon>
        <taxon>Insecta</taxon>
        <taxon>Pterygota</taxon>
        <taxon>Neoptera</taxon>
        <taxon>Endopterygota</taxon>
        <taxon>Coleoptera</taxon>
        <taxon>Polyphaga</taxon>
        <taxon>Cucujiformia</taxon>
        <taxon>Coccinelloidea</taxon>
        <taxon>Coccinellidae</taxon>
        <taxon>Scymninae</taxon>
        <taxon>Scymnini</taxon>
        <taxon>Cryptolaemus</taxon>
    </lineage>
</organism>
<evidence type="ECO:0000259" key="1">
    <source>
        <dbReference type="Pfam" id="PF03732"/>
    </source>
</evidence>
<evidence type="ECO:0000313" key="2">
    <source>
        <dbReference type="EMBL" id="KAL3283725.1"/>
    </source>
</evidence>
<name>A0ABD2NYE3_9CUCU</name>
<dbReference type="Pfam" id="PF03732">
    <property type="entry name" value="Retrotrans_gag"/>
    <property type="match status" value="1"/>
</dbReference>
<dbReference type="EMBL" id="JABFTP020000152">
    <property type="protein sequence ID" value="KAL3283725.1"/>
    <property type="molecule type" value="Genomic_DNA"/>
</dbReference>
<reference evidence="2 3" key="1">
    <citation type="journal article" date="2021" name="BMC Biol.">
        <title>Horizontally acquired antibacterial genes associated with adaptive radiation of ladybird beetles.</title>
        <authorList>
            <person name="Li H.S."/>
            <person name="Tang X.F."/>
            <person name="Huang Y.H."/>
            <person name="Xu Z.Y."/>
            <person name="Chen M.L."/>
            <person name="Du X.Y."/>
            <person name="Qiu B.Y."/>
            <person name="Chen P.T."/>
            <person name="Zhang W."/>
            <person name="Slipinski A."/>
            <person name="Escalona H.E."/>
            <person name="Waterhouse R.M."/>
            <person name="Zwick A."/>
            <person name="Pang H."/>
        </authorList>
    </citation>
    <scope>NUCLEOTIDE SEQUENCE [LARGE SCALE GENOMIC DNA]</scope>
    <source>
        <strain evidence="2">SYSU2018</strain>
    </source>
</reference>
<feature type="domain" description="Retrotransposon gag" evidence="1">
    <location>
        <begin position="80"/>
        <end position="115"/>
    </location>
</feature>
<keyword evidence="3" id="KW-1185">Reference proteome</keyword>
<evidence type="ECO:0000313" key="3">
    <source>
        <dbReference type="Proteomes" id="UP001516400"/>
    </source>
</evidence>
<protein>
    <recommendedName>
        <fullName evidence="1">Retrotransposon gag domain-containing protein</fullName>
    </recommendedName>
</protein>
<dbReference type="Proteomes" id="UP001516400">
    <property type="component" value="Unassembled WGS sequence"/>
</dbReference>
<accession>A0ABD2NYE3</accession>
<proteinExistence type="predicted"/>